<proteinExistence type="predicted"/>
<dbReference type="OrthoDB" id="1303669at2759"/>
<accession>A0A9J6A936</accession>
<dbReference type="EMBL" id="JACXVP010000002">
    <property type="protein sequence ID" value="KAG5620795.1"/>
    <property type="molecule type" value="Genomic_DNA"/>
</dbReference>
<evidence type="ECO:0000313" key="2">
    <source>
        <dbReference type="Proteomes" id="UP000824120"/>
    </source>
</evidence>
<dbReference type="CDD" id="cd00303">
    <property type="entry name" value="retropepsin_like"/>
    <property type="match status" value="1"/>
</dbReference>
<name>A0A9J6A936_SOLCO</name>
<evidence type="ECO:0000313" key="1">
    <source>
        <dbReference type="EMBL" id="KAG5620795.1"/>
    </source>
</evidence>
<dbReference type="PANTHER" id="PTHR33240:SF14">
    <property type="entry name" value="GAG_POL POLYPROTEIN"/>
    <property type="match status" value="1"/>
</dbReference>
<gene>
    <name evidence="1" type="ORF">H5410_006013</name>
</gene>
<organism evidence="1 2">
    <name type="scientific">Solanum commersonii</name>
    <name type="common">Commerson's wild potato</name>
    <name type="synonym">Commerson's nightshade</name>
    <dbReference type="NCBI Taxonomy" id="4109"/>
    <lineage>
        <taxon>Eukaryota</taxon>
        <taxon>Viridiplantae</taxon>
        <taxon>Streptophyta</taxon>
        <taxon>Embryophyta</taxon>
        <taxon>Tracheophyta</taxon>
        <taxon>Spermatophyta</taxon>
        <taxon>Magnoliopsida</taxon>
        <taxon>eudicotyledons</taxon>
        <taxon>Gunneridae</taxon>
        <taxon>Pentapetalae</taxon>
        <taxon>asterids</taxon>
        <taxon>lamiids</taxon>
        <taxon>Solanales</taxon>
        <taxon>Solanaceae</taxon>
        <taxon>Solanoideae</taxon>
        <taxon>Solaneae</taxon>
        <taxon>Solanum</taxon>
    </lineage>
</organism>
<keyword evidence="2" id="KW-1185">Reference proteome</keyword>
<dbReference type="PANTHER" id="PTHR33240">
    <property type="entry name" value="OS08G0508500 PROTEIN"/>
    <property type="match status" value="1"/>
</dbReference>
<protein>
    <submittedName>
        <fullName evidence="1">Uncharacterized protein</fullName>
    </submittedName>
</protein>
<sequence length="346" mass="39326">MTHKEGTKLGNDEVQNQMVAQESIFVEEVKMLRQQMAEMYEAWMNGQAPPSLIQEYLNVNMPFPIQVSASDPVYPPGFGPYVNTSNTAGTSSHRELLDSKRVVEKLIKDKVIEIRNDEAPNVTNNLLAAHNKEHVVGMVDIYEDCEQTCRTKMESKDSKEESSMVLESIQKALIIVNGASSNFRDSRKLVLFKINTDRIRTNNVCVHAFDGAKWDTLGEVYLAVTIGPVEFEITFQVINMDTSYNLLLGRLWIHLARAVPSTLHQVVKFEHDKLEIIVHGEDDLPITRDPSIPCIEVKRGIKEMFYDVNMTQMGEGTSHMDVQFVSPNIQLNNWETTPLPTRKESW</sequence>
<dbReference type="Proteomes" id="UP000824120">
    <property type="component" value="Chromosome 2"/>
</dbReference>
<reference evidence="1 2" key="1">
    <citation type="submission" date="2020-09" db="EMBL/GenBank/DDBJ databases">
        <title>De no assembly of potato wild relative species, Solanum commersonii.</title>
        <authorList>
            <person name="Cho K."/>
        </authorList>
    </citation>
    <scope>NUCLEOTIDE SEQUENCE [LARGE SCALE GENOMIC DNA]</scope>
    <source>
        <strain evidence="1">LZ3.2</strain>
        <tissue evidence="1">Leaf</tissue>
    </source>
</reference>
<comment type="caution">
    <text evidence="1">The sequence shown here is derived from an EMBL/GenBank/DDBJ whole genome shotgun (WGS) entry which is preliminary data.</text>
</comment>
<dbReference type="AlphaFoldDB" id="A0A9J6A936"/>